<dbReference type="PANTHER" id="PTHR12214">
    <property type="entry name" value="GC-RICH SEQUENCE DNA-BINDING FACTOR"/>
    <property type="match status" value="1"/>
</dbReference>
<keyword evidence="2" id="KW-0539">Nucleus</keyword>
<accession>W9RWE2</accession>
<dbReference type="EMBL" id="KE345304">
    <property type="protein sequence ID" value="EXB99767.1"/>
    <property type="molecule type" value="Genomic_DNA"/>
</dbReference>
<dbReference type="Proteomes" id="UP000030645">
    <property type="component" value="Unassembled WGS sequence"/>
</dbReference>
<feature type="compositionally biased region" description="Basic and acidic residues" evidence="3">
    <location>
        <begin position="279"/>
        <end position="291"/>
    </location>
</feature>
<proteinExistence type="predicted"/>
<reference evidence="5" key="1">
    <citation type="submission" date="2013-01" db="EMBL/GenBank/DDBJ databases">
        <title>Draft Genome Sequence of a Mulberry Tree, Morus notabilis C.K. Schneid.</title>
        <authorList>
            <person name="He N."/>
            <person name="Zhao S."/>
        </authorList>
    </citation>
    <scope>NUCLEOTIDE SEQUENCE</scope>
</reference>
<dbReference type="InterPro" id="IPR012890">
    <property type="entry name" value="GCFC2-like"/>
</dbReference>
<dbReference type="AlphaFoldDB" id="W9RWE2"/>
<dbReference type="STRING" id="981085.W9RWE2"/>
<keyword evidence="5" id="KW-1185">Reference proteome</keyword>
<organism evidence="4 5">
    <name type="scientific">Morus notabilis</name>
    <dbReference type="NCBI Taxonomy" id="981085"/>
    <lineage>
        <taxon>Eukaryota</taxon>
        <taxon>Viridiplantae</taxon>
        <taxon>Streptophyta</taxon>
        <taxon>Embryophyta</taxon>
        <taxon>Tracheophyta</taxon>
        <taxon>Spermatophyta</taxon>
        <taxon>Magnoliopsida</taxon>
        <taxon>eudicotyledons</taxon>
        <taxon>Gunneridae</taxon>
        <taxon>Pentapetalae</taxon>
        <taxon>rosids</taxon>
        <taxon>fabids</taxon>
        <taxon>Rosales</taxon>
        <taxon>Moraceae</taxon>
        <taxon>Moreae</taxon>
        <taxon>Morus</taxon>
    </lineage>
</organism>
<feature type="compositionally biased region" description="Basic and acidic residues" evidence="3">
    <location>
        <begin position="37"/>
        <end position="51"/>
    </location>
</feature>
<protein>
    <submittedName>
        <fullName evidence="4">Uncharacterized protein</fullName>
    </submittedName>
</protein>
<name>W9RWE2_9ROSA</name>
<feature type="compositionally biased region" description="Low complexity" evidence="3">
    <location>
        <begin position="71"/>
        <end position="96"/>
    </location>
</feature>
<feature type="region of interest" description="Disordered" evidence="3">
    <location>
        <begin position="37"/>
        <end position="172"/>
    </location>
</feature>
<feature type="compositionally biased region" description="Polar residues" evidence="3">
    <location>
        <begin position="191"/>
        <end position="211"/>
    </location>
</feature>
<dbReference type="GO" id="GO:0005634">
    <property type="term" value="C:nucleus"/>
    <property type="evidence" value="ECO:0007669"/>
    <property type="project" value="UniProtKB-SubCell"/>
</dbReference>
<feature type="region of interest" description="Disordered" evidence="3">
    <location>
        <begin position="273"/>
        <end position="292"/>
    </location>
</feature>
<feature type="region of interest" description="Disordered" evidence="3">
    <location>
        <begin position="191"/>
        <end position="226"/>
    </location>
</feature>
<sequence>MDENFEIDKFNGSNFTLWKMNMQAILQKDNCQAVIEERPQEITNDGKKNEMDDLTNAKNDNNDNNKDSNAKIRPSTTTATTTTTKSLLKPSSTSASKPKRPPNQSTKLLSFANDEDNETPSRSKPSSSSKVSSSSSCFSKPVSSHNMTALKDRLSHSSSSSPSFSYLSIPSNVQPQVGTYTKEALYKLQKNTRTLASSKPSSELSEPAKSNQKLDSEEEDELDELKERRGELASILIGAKGRDRDNSSLNLLIPYQTMISAIRVKREWLGSHRQLSRTSSEKAEGPKKGVFEDDIDDRGIALGLLRRKQVILEENHEDDEDEEDKIWEE</sequence>
<feature type="compositionally biased region" description="Basic and acidic residues" evidence="3">
    <location>
        <begin position="60"/>
        <end position="70"/>
    </location>
</feature>
<dbReference type="GO" id="GO:0003677">
    <property type="term" value="F:DNA binding"/>
    <property type="evidence" value="ECO:0007669"/>
    <property type="project" value="InterPro"/>
</dbReference>
<dbReference type="PANTHER" id="PTHR12214:SF0">
    <property type="entry name" value="LD29489P"/>
    <property type="match status" value="1"/>
</dbReference>
<dbReference type="eggNOG" id="KOG2136">
    <property type="taxonomic scope" value="Eukaryota"/>
</dbReference>
<evidence type="ECO:0000256" key="2">
    <source>
        <dbReference type="ARBA" id="ARBA00023242"/>
    </source>
</evidence>
<evidence type="ECO:0000313" key="5">
    <source>
        <dbReference type="Proteomes" id="UP000030645"/>
    </source>
</evidence>
<evidence type="ECO:0000313" key="4">
    <source>
        <dbReference type="EMBL" id="EXB99767.1"/>
    </source>
</evidence>
<evidence type="ECO:0000256" key="3">
    <source>
        <dbReference type="SAM" id="MobiDB-lite"/>
    </source>
</evidence>
<dbReference type="GO" id="GO:0000398">
    <property type="term" value="P:mRNA splicing, via spliceosome"/>
    <property type="evidence" value="ECO:0007669"/>
    <property type="project" value="InterPro"/>
</dbReference>
<comment type="subcellular location">
    <subcellularLocation>
        <location evidence="1">Nucleus</location>
    </subcellularLocation>
</comment>
<evidence type="ECO:0000256" key="1">
    <source>
        <dbReference type="ARBA" id="ARBA00004123"/>
    </source>
</evidence>
<feature type="compositionally biased region" description="Low complexity" evidence="3">
    <location>
        <begin position="156"/>
        <end position="171"/>
    </location>
</feature>
<feature type="compositionally biased region" description="Low complexity" evidence="3">
    <location>
        <begin position="120"/>
        <end position="144"/>
    </location>
</feature>
<gene>
    <name evidence="4" type="ORF">L484_023298</name>
</gene>